<comment type="caution">
    <text evidence="2">The sequence shown here is derived from an EMBL/GenBank/DDBJ whole genome shotgun (WGS) entry which is preliminary data.</text>
</comment>
<proteinExistence type="predicted"/>
<feature type="transmembrane region" description="Helical" evidence="1">
    <location>
        <begin position="365"/>
        <end position="384"/>
    </location>
</feature>
<feature type="transmembrane region" description="Helical" evidence="1">
    <location>
        <begin position="240"/>
        <end position="264"/>
    </location>
</feature>
<keyword evidence="1" id="KW-1133">Transmembrane helix</keyword>
<feature type="transmembrane region" description="Helical" evidence="1">
    <location>
        <begin position="6"/>
        <end position="24"/>
    </location>
</feature>
<feature type="transmembrane region" description="Helical" evidence="1">
    <location>
        <begin position="113"/>
        <end position="131"/>
    </location>
</feature>
<feature type="transmembrane region" description="Helical" evidence="1">
    <location>
        <begin position="191"/>
        <end position="209"/>
    </location>
</feature>
<feature type="transmembrane region" description="Helical" evidence="1">
    <location>
        <begin position="138"/>
        <end position="157"/>
    </location>
</feature>
<accession>A0A939G353</accession>
<feature type="transmembrane region" description="Helical" evidence="1">
    <location>
        <begin position="342"/>
        <end position="359"/>
    </location>
</feature>
<gene>
    <name evidence="2" type="ORF">J2I48_10780</name>
</gene>
<feature type="transmembrane region" description="Helical" evidence="1">
    <location>
        <begin position="163"/>
        <end position="184"/>
    </location>
</feature>
<name>A0A939G353_9BACT</name>
<keyword evidence="3" id="KW-1185">Reference proteome</keyword>
<keyword evidence="1" id="KW-0472">Membrane</keyword>
<evidence type="ECO:0000313" key="3">
    <source>
        <dbReference type="Proteomes" id="UP000664795"/>
    </source>
</evidence>
<reference evidence="2 3" key="1">
    <citation type="submission" date="2021-03" db="EMBL/GenBank/DDBJ databases">
        <title>Fibrella sp. HMF5036 genome sequencing and assembly.</title>
        <authorList>
            <person name="Kang H."/>
            <person name="Kim H."/>
            <person name="Bae S."/>
            <person name="Joh K."/>
        </authorList>
    </citation>
    <scope>NUCLEOTIDE SEQUENCE [LARGE SCALE GENOMIC DNA]</scope>
    <source>
        <strain evidence="2 3">HMF5036</strain>
    </source>
</reference>
<dbReference type="AlphaFoldDB" id="A0A939G353"/>
<organism evidence="2 3">
    <name type="scientific">Fibrella aquatilis</name>
    <dbReference type="NCBI Taxonomy" id="2817059"/>
    <lineage>
        <taxon>Bacteria</taxon>
        <taxon>Pseudomonadati</taxon>
        <taxon>Bacteroidota</taxon>
        <taxon>Cytophagia</taxon>
        <taxon>Cytophagales</taxon>
        <taxon>Spirosomataceae</taxon>
        <taxon>Fibrella</taxon>
    </lineage>
</organism>
<sequence>MFIWFYYLASVLWFGGLIWLCQPAQLTRPATARSVIWRDGFFIGLALLLLTFLRLPSLFYNQELNPDESQLLTQALTLLRDPVYGRSVDGTSIGPVNSYLLLLPHLAGLPIDYIAARLMGLLLISGAIFLFFRSLLRLVSPVVSRLTLLPVLVFFGWTSHADFLHFSSELSSLVIITACFLLTVRVLQTPVPSLVGLLGLGLVAGLTPYCKLQALPVVGMMLITLTVWLCWRYRAGAVRWLAAAGVGFLLPTGLVFGLACWFGVDRYFVDYYFVGNLSTYTQIYANVPLVQQGFMAKLWHFPFFLAQYTDFLLFILINCLLVLVLGLLAFRRNRPRPFGLNFMSLLVGLTAAGALWATITPGTEFGHHLLLLVFPLGWVMALGLQVVAQQQPGSQMPFRLAGLVGALLLVDMLLTDPLSVSYGSHLARTIRHRPETTADMELRQQPVTWLLARNRPLVSFPQQTQLHQSPVSRVVDTYAIPSDRMAVWGWNCQYYVETQLAQGISENHSQRSAMPNRMQQQYLNRYARELRQNRPVVFLDAVGNASLLLTKPQYRHEHFDAVNQVIQQQYRLVTTVDDVRIYVRQDRLSVRKSLTINAIHIVKSAY</sequence>
<feature type="transmembrane region" description="Helical" evidence="1">
    <location>
        <begin position="36"/>
        <end position="55"/>
    </location>
</feature>
<feature type="transmembrane region" description="Helical" evidence="1">
    <location>
        <begin position="215"/>
        <end position="233"/>
    </location>
</feature>
<evidence type="ECO:0000256" key="1">
    <source>
        <dbReference type="SAM" id="Phobius"/>
    </source>
</evidence>
<evidence type="ECO:0000313" key="2">
    <source>
        <dbReference type="EMBL" id="MBO0931482.1"/>
    </source>
</evidence>
<feature type="transmembrane region" description="Helical" evidence="1">
    <location>
        <begin position="311"/>
        <end position="330"/>
    </location>
</feature>
<dbReference type="RefSeq" id="WP_207335454.1">
    <property type="nucleotide sequence ID" value="NZ_JAFMYU010000007.1"/>
</dbReference>
<feature type="transmembrane region" description="Helical" evidence="1">
    <location>
        <begin position="396"/>
        <end position="414"/>
    </location>
</feature>
<keyword evidence="1" id="KW-0812">Transmembrane</keyword>
<dbReference type="Proteomes" id="UP000664795">
    <property type="component" value="Unassembled WGS sequence"/>
</dbReference>
<protein>
    <submittedName>
        <fullName evidence="2">Uncharacterized protein</fullName>
    </submittedName>
</protein>
<dbReference type="EMBL" id="JAFMYU010000007">
    <property type="protein sequence ID" value="MBO0931482.1"/>
    <property type="molecule type" value="Genomic_DNA"/>
</dbReference>